<dbReference type="AlphaFoldDB" id="A0A0A9G2V0"/>
<name>A0A0A9G2V0_ARUDO</name>
<evidence type="ECO:0000313" key="1">
    <source>
        <dbReference type="EMBL" id="JAE19405.1"/>
    </source>
</evidence>
<dbReference type="EMBL" id="GBRH01178491">
    <property type="protein sequence ID" value="JAE19405.1"/>
    <property type="molecule type" value="Transcribed_RNA"/>
</dbReference>
<proteinExistence type="predicted"/>
<reference evidence="1" key="2">
    <citation type="journal article" date="2015" name="Data Brief">
        <title>Shoot transcriptome of the giant reed, Arundo donax.</title>
        <authorList>
            <person name="Barrero R.A."/>
            <person name="Guerrero F.D."/>
            <person name="Moolhuijzen P."/>
            <person name="Goolsby J.A."/>
            <person name="Tidwell J."/>
            <person name="Bellgard S.E."/>
            <person name="Bellgard M.I."/>
        </authorList>
    </citation>
    <scope>NUCLEOTIDE SEQUENCE</scope>
    <source>
        <tissue evidence="1">Shoot tissue taken approximately 20 cm above the soil surface</tissue>
    </source>
</reference>
<protein>
    <submittedName>
        <fullName evidence="1">Uncharacterized protein</fullName>
    </submittedName>
</protein>
<sequence>MLLPLSPRPVETILHSIECSVIETVPMDGFPSYDATLLRGNGIVIMQNSIMKGDL</sequence>
<accession>A0A0A9G2V0</accession>
<reference evidence="1" key="1">
    <citation type="submission" date="2014-09" db="EMBL/GenBank/DDBJ databases">
        <authorList>
            <person name="Magalhaes I.L.F."/>
            <person name="Oliveira U."/>
            <person name="Santos F.R."/>
            <person name="Vidigal T.H.D.A."/>
            <person name="Brescovit A.D."/>
            <person name="Santos A.J."/>
        </authorList>
    </citation>
    <scope>NUCLEOTIDE SEQUENCE</scope>
    <source>
        <tissue evidence="1">Shoot tissue taken approximately 20 cm above the soil surface</tissue>
    </source>
</reference>
<organism evidence="1">
    <name type="scientific">Arundo donax</name>
    <name type="common">Giant reed</name>
    <name type="synonym">Donax arundinaceus</name>
    <dbReference type="NCBI Taxonomy" id="35708"/>
    <lineage>
        <taxon>Eukaryota</taxon>
        <taxon>Viridiplantae</taxon>
        <taxon>Streptophyta</taxon>
        <taxon>Embryophyta</taxon>
        <taxon>Tracheophyta</taxon>
        <taxon>Spermatophyta</taxon>
        <taxon>Magnoliopsida</taxon>
        <taxon>Liliopsida</taxon>
        <taxon>Poales</taxon>
        <taxon>Poaceae</taxon>
        <taxon>PACMAD clade</taxon>
        <taxon>Arundinoideae</taxon>
        <taxon>Arundineae</taxon>
        <taxon>Arundo</taxon>
    </lineage>
</organism>